<dbReference type="OrthoDB" id="3526217at2"/>
<keyword evidence="5" id="KW-1185">Reference proteome</keyword>
<dbReference type="InterPro" id="IPR036388">
    <property type="entry name" value="WH-like_DNA-bd_sf"/>
</dbReference>
<dbReference type="EMBL" id="VDLX02000001">
    <property type="protein sequence ID" value="KAB8197167.1"/>
    <property type="molecule type" value="Genomic_DNA"/>
</dbReference>
<evidence type="ECO:0000256" key="2">
    <source>
        <dbReference type="ARBA" id="ARBA00023125"/>
    </source>
</evidence>
<accession>A0A5C4WU96</accession>
<evidence type="ECO:0000313" key="5">
    <source>
        <dbReference type="Proteomes" id="UP000312512"/>
    </source>
</evidence>
<dbReference type="Proteomes" id="UP000312512">
    <property type="component" value="Unassembled WGS sequence"/>
</dbReference>
<dbReference type="AlphaFoldDB" id="A0A5C4WU96"/>
<comment type="caution">
    <text evidence="4">The sequence shown here is derived from an EMBL/GenBank/DDBJ whole genome shotgun (WGS) entry which is preliminary data.</text>
</comment>
<protein>
    <submittedName>
        <fullName evidence="4">ArsR family transcriptional regulator</fullName>
    </submittedName>
</protein>
<evidence type="ECO:0000256" key="1">
    <source>
        <dbReference type="ARBA" id="ARBA00023015"/>
    </source>
</evidence>
<organism evidence="4 5">
    <name type="scientific">Nonomuraea phyllanthi</name>
    <dbReference type="NCBI Taxonomy" id="2219224"/>
    <lineage>
        <taxon>Bacteria</taxon>
        <taxon>Bacillati</taxon>
        <taxon>Actinomycetota</taxon>
        <taxon>Actinomycetes</taxon>
        <taxon>Streptosporangiales</taxon>
        <taxon>Streptosporangiaceae</taxon>
        <taxon>Nonomuraea</taxon>
    </lineage>
</organism>
<dbReference type="CDD" id="cd00090">
    <property type="entry name" value="HTH_ARSR"/>
    <property type="match status" value="1"/>
</dbReference>
<dbReference type="PANTHER" id="PTHR33204:SF18">
    <property type="entry name" value="TRANSCRIPTIONAL REGULATORY PROTEIN"/>
    <property type="match status" value="1"/>
</dbReference>
<evidence type="ECO:0000313" key="4">
    <source>
        <dbReference type="EMBL" id="KAB8197167.1"/>
    </source>
</evidence>
<keyword evidence="3" id="KW-0804">Transcription</keyword>
<gene>
    <name evidence="4" type="ORF">FH608_000940</name>
</gene>
<name>A0A5C4WU96_9ACTN</name>
<dbReference type="PANTHER" id="PTHR33204">
    <property type="entry name" value="TRANSCRIPTIONAL REGULATOR, MARR FAMILY"/>
    <property type="match status" value="1"/>
</dbReference>
<evidence type="ECO:0000256" key="3">
    <source>
        <dbReference type="ARBA" id="ARBA00023163"/>
    </source>
</evidence>
<dbReference type="SUPFAM" id="SSF46785">
    <property type="entry name" value="Winged helix' DNA-binding domain"/>
    <property type="match status" value="1"/>
</dbReference>
<dbReference type="InterPro" id="IPR011991">
    <property type="entry name" value="ArsR-like_HTH"/>
</dbReference>
<keyword evidence="1" id="KW-0805">Transcription regulation</keyword>
<proteinExistence type="predicted"/>
<sequence>MEWSEQDPSNCSVGRTADIVGKPWVLVILRELFRGLRRFDEIQEHLGVSAPMLARRLDFLVECGLLVRRPYRLPGRRERHEYHLTPAGQDLFPILAALHEWGDAHLADPAGPATTYRHRGCGADVRLQLSCTRGHTLTAGAEEVLPEPGPGARPRHAQRR</sequence>
<dbReference type="PROSITE" id="PS51118">
    <property type="entry name" value="HTH_HXLR"/>
    <property type="match status" value="1"/>
</dbReference>
<reference evidence="4 5" key="1">
    <citation type="submission" date="2019-10" db="EMBL/GenBank/DDBJ databases">
        <title>Nonomuraea sp. nov., isolated from Phyllanthus amarus.</title>
        <authorList>
            <person name="Klykleung N."/>
            <person name="Tanasupawat S."/>
        </authorList>
    </citation>
    <scope>NUCLEOTIDE SEQUENCE [LARGE SCALE GENOMIC DNA]</scope>
    <source>
        <strain evidence="4 5">PA1-10</strain>
    </source>
</reference>
<dbReference type="RefSeq" id="WP_139627797.1">
    <property type="nucleotide sequence ID" value="NZ_VDLX02000001.1"/>
</dbReference>
<dbReference type="Pfam" id="PF01638">
    <property type="entry name" value="HxlR"/>
    <property type="match status" value="1"/>
</dbReference>
<dbReference type="GO" id="GO:0003677">
    <property type="term" value="F:DNA binding"/>
    <property type="evidence" value="ECO:0007669"/>
    <property type="project" value="UniProtKB-KW"/>
</dbReference>
<dbReference type="InterPro" id="IPR036390">
    <property type="entry name" value="WH_DNA-bd_sf"/>
</dbReference>
<dbReference type="InterPro" id="IPR002577">
    <property type="entry name" value="HTH_HxlR"/>
</dbReference>
<keyword evidence="2" id="KW-0238">DNA-binding</keyword>
<dbReference type="Gene3D" id="1.10.10.10">
    <property type="entry name" value="Winged helix-like DNA-binding domain superfamily/Winged helix DNA-binding domain"/>
    <property type="match status" value="1"/>
</dbReference>